<keyword evidence="9" id="KW-1185">Reference proteome</keyword>
<accession>A0A9N9QPE0</accession>
<evidence type="ECO:0000256" key="7">
    <source>
        <dbReference type="RuleBase" id="RU910716"/>
    </source>
</evidence>
<dbReference type="GO" id="GO:0005886">
    <property type="term" value="C:plasma membrane"/>
    <property type="evidence" value="ECO:0007669"/>
    <property type="project" value="UniProtKB-SubCell"/>
</dbReference>
<evidence type="ECO:0000256" key="3">
    <source>
        <dbReference type="ARBA" id="ARBA00022475"/>
    </source>
</evidence>
<feature type="transmembrane region" description="Helical" evidence="7">
    <location>
        <begin position="382"/>
        <end position="402"/>
    </location>
</feature>
<dbReference type="Pfam" id="PF09815">
    <property type="entry name" value="XK-related"/>
    <property type="match status" value="2"/>
</dbReference>
<feature type="transmembrane region" description="Helical" evidence="7">
    <location>
        <begin position="498"/>
        <end position="520"/>
    </location>
</feature>
<evidence type="ECO:0000256" key="4">
    <source>
        <dbReference type="ARBA" id="ARBA00022692"/>
    </source>
</evidence>
<feature type="transmembrane region" description="Helical" evidence="7">
    <location>
        <begin position="59"/>
        <end position="79"/>
    </location>
</feature>
<evidence type="ECO:0000256" key="1">
    <source>
        <dbReference type="ARBA" id="ARBA00004651"/>
    </source>
</evidence>
<dbReference type="InterPro" id="IPR018629">
    <property type="entry name" value="XK-rel"/>
</dbReference>
<feature type="transmembrane region" description="Helical" evidence="7">
    <location>
        <begin position="28"/>
        <end position="50"/>
    </location>
</feature>
<sequence>MENRIINTEKTLFGFALASRQYAILNHLVPSILACILFIFIIAIDIGVVFRHYKDNDPIWASLTIFFMYLPAIGSFIIITTDGDYWPEPENGMTSDNLLWLYHKVFGFLFFPVYNIWRFAERIFWSIEAIRSNVDETVYEALTKAIEYRVIELYVFLQAYLHCLPQVLLQLHILMRHNSDIAKESKITQALCIILNLSKVAVTTTYYQRFRAQKLTGTQYPWLKKKKLIRTRAVSDFSHEDQVMLRKSNLSQKRVIEKQQNTLDDISRLYDIQPEVVKERRRSSDIYLEPEPASNEINGSTVITDNTYDEVEFRHNNPPTLNDETKNPHTSSYSAYKARFSSMLGFNPSTIPNSSISNFNIKRVTYIKGLQEDDMAGRTISFLWWFTFLLGRVLAISAFGYFFMKACIWLLISHVIIVIAVLFYDVKTDNIKRDKSVFFLFIGVIYIFCIIEFKIRFKKTNLIYMLYFGLTYLENIIMCLIWYCFEIESLETDYWYRYIFYAIVASTIFSISSMTFYHILNKPKSVQIRVET</sequence>
<keyword evidence="6 7" id="KW-0472">Membrane</keyword>
<evidence type="ECO:0000256" key="6">
    <source>
        <dbReference type="ARBA" id="ARBA00023136"/>
    </source>
</evidence>
<evidence type="ECO:0000313" key="8">
    <source>
        <dbReference type="EMBL" id="CAG9766530.1"/>
    </source>
</evidence>
<dbReference type="GO" id="GO:1902742">
    <property type="term" value="P:apoptotic process involved in development"/>
    <property type="evidence" value="ECO:0007669"/>
    <property type="project" value="TreeGrafter"/>
</dbReference>
<keyword evidence="4 7" id="KW-0812">Transmembrane</keyword>
<dbReference type="InterPro" id="IPR050895">
    <property type="entry name" value="XK-related_scramblase"/>
</dbReference>
<proteinExistence type="inferred from homology"/>
<organism evidence="8 9">
    <name type="scientific">Ceutorhynchus assimilis</name>
    <name type="common">cabbage seed weevil</name>
    <dbReference type="NCBI Taxonomy" id="467358"/>
    <lineage>
        <taxon>Eukaryota</taxon>
        <taxon>Metazoa</taxon>
        <taxon>Ecdysozoa</taxon>
        <taxon>Arthropoda</taxon>
        <taxon>Hexapoda</taxon>
        <taxon>Insecta</taxon>
        <taxon>Pterygota</taxon>
        <taxon>Neoptera</taxon>
        <taxon>Endopterygota</taxon>
        <taxon>Coleoptera</taxon>
        <taxon>Polyphaga</taxon>
        <taxon>Cucujiformia</taxon>
        <taxon>Curculionidae</taxon>
        <taxon>Ceutorhynchinae</taxon>
        <taxon>Ceutorhynchus</taxon>
    </lineage>
</organism>
<evidence type="ECO:0000256" key="2">
    <source>
        <dbReference type="ARBA" id="ARBA00008789"/>
    </source>
</evidence>
<name>A0A9N9QPE0_9CUCU</name>
<keyword evidence="5 7" id="KW-1133">Transmembrane helix</keyword>
<protein>
    <recommendedName>
        <fullName evidence="7">XK-related protein</fullName>
    </recommendedName>
</protein>
<gene>
    <name evidence="8" type="ORF">CEUTPL_LOCUS7112</name>
</gene>
<reference evidence="8" key="1">
    <citation type="submission" date="2022-01" db="EMBL/GenBank/DDBJ databases">
        <authorList>
            <person name="King R."/>
        </authorList>
    </citation>
    <scope>NUCLEOTIDE SEQUENCE</scope>
</reference>
<keyword evidence="3" id="KW-1003">Cell membrane</keyword>
<feature type="transmembrane region" description="Helical" evidence="7">
    <location>
        <begin position="463"/>
        <end position="486"/>
    </location>
</feature>
<feature type="transmembrane region" description="Helical" evidence="7">
    <location>
        <begin position="408"/>
        <end position="426"/>
    </location>
</feature>
<evidence type="ECO:0000313" key="9">
    <source>
        <dbReference type="Proteomes" id="UP001152799"/>
    </source>
</evidence>
<feature type="transmembrane region" description="Helical" evidence="7">
    <location>
        <begin position="99"/>
        <end position="117"/>
    </location>
</feature>
<evidence type="ECO:0000256" key="5">
    <source>
        <dbReference type="ARBA" id="ARBA00022989"/>
    </source>
</evidence>
<dbReference type="OrthoDB" id="8190653at2759"/>
<dbReference type="PANTHER" id="PTHR16024">
    <property type="entry name" value="XK-RELATED PROTEIN"/>
    <property type="match status" value="1"/>
</dbReference>
<comment type="subcellular location">
    <subcellularLocation>
        <location evidence="1">Cell membrane</location>
        <topology evidence="1">Multi-pass membrane protein</topology>
    </subcellularLocation>
    <subcellularLocation>
        <location evidence="7">Membrane</location>
        <topology evidence="7">Multi-pass membrane protein</topology>
    </subcellularLocation>
</comment>
<feature type="transmembrane region" description="Helical" evidence="7">
    <location>
        <begin position="438"/>
        <end position="457"/>
    </location>
</feature>
<dbReference type="AlphaFoldDB" id="A0A9N9QPE0"/>
<dbReference type="GO" id="GO:0070782">
    <property type="term" value="P:phosphatidylserine exposure on apoptotic cell surface"/>
    <property type="evidence" value="ECO:0007669"/>
    <property type="project" value="TreeGrafter"/>
</dbReference>
<dbReference type="GO" id="GO:0043652">
    <property type="term" value="P:engulfment of apoptotic cell"/>
    <property type="evidence" value="ECO:0007669"/>
    <property type="project" value="TreeGrafter"/>
</dbReference>
<dbReference type="EMBL" id="OU892279">
    <property type="protein sequence ID" value="CAG9766530.1"/>
    <property type="molecule type" value="Genomic_DNA"/>
</dbReference>
<dbReference type="PANTHER" id="PTHR16024:SF27">
    <property type="entry name" value="XK-RELATED PROTEIN"/>
    <property type="match status" value="1"/>
</dbReference>
<dbReference type="Proteomes" id="UP001152799">
    <property type="component" value="Chromosome 3"/>
</dbReference>
<comment type="similarity">
    <text evidence="2 7">Belongs to the XK family.</text>
</comment>